<name>A0A556M7T2_9SPHI</name>
<dbReference type="EMBL" id="VLPK01000008">
    <property type="protein sequence ID" value="TSJ35971.1"/>
    <property type="molecule type" value="Genomic_DNA"/>
</dbReference>
<organism evidence="1 2">
    <name type="scientific">Mucilaginibacter corticis</name>
    <dbReference type="NCBI Taxonomy" id="2597670"/>
    <lineage>
        <taxon>Bacteria</taxon>
        <taxon>Pseudomonadati</taxon>
        <taxon>Bacteroidota</taxon>
        <taxon>Sphingobacteriia</taxon>
        <taxon>Sphingobacteriales</taxon>
        <taxon>Sphingobacteriaceae</taxon>
        <taxon>Mucilaginibacter</taxon>
    </lineage>
</organism>
<dbReference type="OrthoDB" id="759053at2"/>
<accession>A0A556M7T2</accession>
<dbReference type="AlphaFoldDB" id="A0A556M7T2"/>
<dbReference type="SUPFAM" id="SSF53448">
    <property type="entry name" value="Nucleotide-diphospho-sugar transferases"/>
    <property type="match status" value="1"/>
</dbReference>
<gene>
    <name evidence="1" type="ORF">FO440_23940</name>
</gene>
<dbReference type="InterPro" id="IPR029044">
    <property type="entry name" value="Nucleotide-diphossugar_trans"/>
</dbReference>
<keyword evidence="2" id="KW-1185">Reference proteome</keyword>
<sequence length="320" mass="36779">MSLAGKLLYKFYYQPKTQKEVVRKFGGKQRYQEMLAAEKEMERYALDILTIKSDFNPEGRFKINFLTGDRFIHQSLFCVYSFFKFLTPGESGQFSVNFYSDGTLSDQVSAILRQRFPQIRLISSAETKQALKECLPVATFPKLNEKTAVMPLFKKLIYPHLKQTGGAAFFDSDMLFLKKPVAFLNWVGQYEENQNAAFGISDVQRSYGYQEQEIRKIWSSGVSHNINSGMYGIDSSKIDLHFIENLVSDFEKNFGSQYYLEQLITAIILERTGNLVVADPQEYIVLPGAAQVRSQTGTLHHYVNESKALYFIESWKKQIV</sequence>
<proteinExistence type="predicted"/>
<evidence type="ECO:0000313" key="1">
    <source>
        <dbReference type="EMBL" id="TSJ35971.1"/>
    </source>
</evidence>
<comment type="caution">
    <text evidence="1">The sequence shown here is derived from an EMBL/GenBank/DDBJ whole genome shotgun (WGS) entry which is preliminary data.</text>
</comment>
<dbReference type="Proteomes" id="UP000318733">
    <property type="component" value="Unassembled WGS sequence"/>
</dbReference>
<reference evidence="1 2" key="1">
    <citation type="submission" date="2019-07" db="EMBL/GenBank/DDBJ databases">
        <authorList>
            <person name="Huq M.A."/>
        </authorList>
    </citation>
    <scope>NUCLEOTIDE SEQUENCE [LARGE SCALE GENOMIC DNA]</scope>
    <source>
        <strain evidence="1 2">MAH-19</strain>
    </source>
</reference>
<evidence type="ECO:0000313" key="2">
    <source>
        <dbReference type="Proteomes" id="UP000318733"/>
    </source>
</evidence>
<evidence type="ECO:0008006" key="3">
    <source>
        <dbReference type="Google" id="ProtNLM"/>
    </source>
</evidence>
<protein>
    <recommendedName>
        <fullName evidence="3">Glycosyl transferase</fullName>
    </recommendedName>
</protein>
<dbReference type="RefSeq" id="WP_144250845.1">
    <property type="nucleotide sequence ID" value="NZ_VLPK01000008.1"/>
</dbReference>